<evidence type="ECO:0000259" key="14">
    <source>
        <dbReference type="Pfam" id="PF00955"/>
    </source>
</evidence>
<evidence type="ECO:0000259" key="15">
    <source>
        <dbReference type="Pfam" id="PF07565"/>
    </source>
</evidence>
<keyword evidence="5 12" id="KW-0812">Transmembrane</keyword>
<dbReference type="SUPFAM" id="SSF48371">
    <property type="entry name" value="ARM repeat"/>
    <property type="match status" value="1"/>
</dbReference>
<feature type="region of interest" description="Disordered" evidence="13">
    <location>
        <begin position="809"/>
        <end position="834"/>
    </location>
</feature>
<evidence type="ECO:0000256" key="11">
    <source>
        <dbReference type="PROSITE-ProRule" id="PRU00103"/>
    </source>
</evidence>
<dbReference type="PRINTS" id="PR01231">
    <property type="entry name" value="HCO3TRNSPORT"/>
</dbReference>
<feature type="repeat" description="HEAT" evidence="11">
    <location>
        <begin position="244"/>
        <end position="282"/>
    </location>
</feature>
<feature type="compositionally biased region" description="Basic and acidic residues" evidence="13">
    <location>
        <begin position="746"/>
        <end position="755"/>
    </location>
</feature>
<evidence type="ECO:0000256" key="7">
    <source>
        <dbReference type="ARBA" id="ARBA00022989"/>
    </source>
</evidence>
<evidence type="ECO:0000313" key="18">
    <source>
        <dbReference type="Proteomes" id="UP000663842"/>
    </source>
</evidence>
<keyword evidence="9 12" id="KW-0472">Membrane</keyword>
<evidence type="ECO:0000256" key="1">
    <source>
        <dbReference type="ARBA" id="ARBA00004554"/>
    </source>
</evidence>
<dbReference type="PANTHER" id="PTHR11453:SF36">
    <property type="entry name" value="ANION EXCHANGE PROTEIN"/>
    <property type="match status" value="1"/>
</dbReference>
<sequence>MPRRTANGRRPDDLDEFWFEKIVVTTKTAEEIREHTIAEDLPPVAKTLAMLDSRSDIQRLAGIRSISSVIISDRDETCNRILPKFKAIIEQTLDSEEHSVAAETIVSMIEQKSLSYSEFMLLFSPMICKFVFPTTTNRFSMDFGNIWCQALCNIIDAFPNTTSINSLLDLVFNHSLHGSYVRDRLAIILAKLSTRLNSQTIENRLLPVFKNFINDTNSDIRALACQKLPIVARLFESNQMLNLILPLFVILSKDDNLNVRQTCFESLLDLSNSLNDSRSIGQVSDMIIALIKFGLSSRTSKFVSTIAIRLHDLCHALTIFRVDEYQFIHEAFLRLSQEKQHPECRLACATHFSSVIDYLGPDELTNGLEELFFELCNDNDTKVCSTMLSTIINLTKLCDDNKEKKYMSTIWNGFVSLLSNSNINVMLSIASNLLNIFIAYSRSQEEGFSHGSIGSTPAISDSDRFINQLLDYERRIFEATLSWRSCILCLQAFVHLPYLLSSEQIQTKILPRVFQRIYSKQVCVRDTAVDIYVQLLRKIPRRSIRRTAFQKFKTELLLNKSYQWRIMYIKACRQILVHYSKRFFKENFLDTIISIEYDPVLSVRIQLVPLLVEIKSILRLPADLQSISKIETMMEYFLADKTLTLHELANNGLLQLDQIRSYNTLSLSNHSTDDKNDQQKENEEYFLDEIDISSRRSLNKSNDPYSISKRLTDTSISTKPQTSLRNSQLLKTSADIHRRKSSLPADAHHESKDNKVSVAKQRRGQTFTDATTSSRLIHPTSTKKNSKYEFGTLVKCTFKSEVFWRNRPASLGHGHNDATNSPRPNDRGKPTRQPFHLGFAENDVPQLFCQLDVLRRSEEESEYAYWKEKARWVRFEEIAENVLGRWSKPHVATLMQTALLDLKNLLSSGVILLNAQATDLANLSQTMVQALIDANYIDDVDNAQKLLRILGLPHFHHHEKRSVMKTASSVSLTKQQGIHPSPSFVINHLSRRDDEIDMIQDMSAPHLISKPSSHDIALDELDETNTTVVTPSAKDYNTKLQRKLSRKTEGASILICPVTFVRQSTIVVVRLESALELLGMLEIKLYSRFLVLLIGPEENEKQLLQVGRTMATILTDDICREFAYTSKDSTDIMSMMDRFMQDTYVIPPSEWDPTIRIEPPSKYMSKEQRQQAPEEKAAQTEEIDLTPHADPNLKASKRPFYGLFCDIRNKLPYYISDFTDCASLKCIAATIYLYLVCLCSVVAFGGMLGTATNNYMATMECILSASVSGIIYALFSGQPLNILSATGPMLILERILKTMCHDYGFNFLEFRLWIGIWVCVMLSVFVTFNLSFLVKYITRFTEDCFASLVALIFIFDAIREILHIRVVYPINYAPKIPLNYSCFCMISGIGNSHNKTVLTYNSTINYLLKAINLNETSRMACKDLGGRVTGPGCTTPEYYPDIFFFSVLLFIFTFFICMGLQEFRTSSFFPSKIRSTLGDFSVLIAIVTMSAWDAYLHLDTPKLQVPKEFKPTLPNERGWLIPFFGKNPLWTIPIAIVPAIIATILIFMDQQITAVIINRKEFKLKKKLGYHLDLFVLSVSILVQSMLGLPWFVAATVLALTHVNALNIMSENSAPGEKPKFEGILEQRVSALLMSILTGLSVLFTNVLGFIPMPVLYAVFMFMGVSAIRNMQIFDRVLLILMPQKHQPDYPYLRHVRITRVHLFTIIQIISLAGMFVIKSIKSIALGFPLLVLATCFVRKLMDKMFTQEELFWLDDILPGTKIGRIRRKSIVRNVHMPKSGDDDNKETVTIINNPSMKQDYINDDHMPNNNSDQSHAPLVVVTEALPSEESAAEKETEEAEKLLHRELSSEQYNNANGKLKQRTVQTSV</sequence>
<feature type="transmembrane region" description="Helical" evidence="12">
    <location>
        <begin position="1480"/>
        <end position="1498"/>
    </location>
</feature>
<reference evidence="17" key="1">
    <citation type="submission" date="2021-02" db="EMBL/GenBank/DDBJ databases">
        <authorList>
            <person name="Nowell W R."/>
        </authorList>
    </citation>
    <scope>NUCLEOTIDE SEQUENCE</scope>
</reference>
<dbReference type="GO" id="GO:0016323">
    <property type="term" value="C:basolateral plasma membrane"/>
    <property type="evidence" value="ECO:0007669"/>
    <property type="project" value="UniProtKB-SubCell"/>
</dbReference>
<dbReference type="PRINTS" id="PR01232">
    <property type="entry name" value="NAHCO3TRSPRT"/>
</dbReference>
<name>A0A819BL22_9BILA</name>
<feature type="transmembrane region" description="Helical" evidence="12">
    <location>
        <begin position="1568"/>
        <end position="1585"/>
    </location>
</feature>
<dbReference type="Pfam" id="PF07565">
    <property type="entry name" value="Band_3_cyto"/>
    <property type="match status" value="1"/>
</dbReference>
<evidence type="ECO:0000256" key="10">
    <source>
        <dbReference type="ARBA" id="ARBA00038332"/>
    </source>
</evidence>
<feature type="transmembrane region" description="Helical" evidence="12">
    <location>
        <begin position="1345"/>
        <end position="1368"/>
    </location>
</feature>
<evidence type="ECO:0000256" key="8">
    <source>
        <dbReference type="ARBA" id="ARBA00023065"/>
    </source>
</evidence>
<dbReference type="PANTHER" id="PTHR11453">
    <property type="entry name" value="ANION EXCHANGE PROTEIN"/>
    <property type="match status" value="1"/>
</dbReference>
<comment type="subcellular location">
    <subcellularLocation>
        <location evidence="1">Basolateral cell membrane</location>
        <topology evidence="1">Multi-pass membrane protein</topology>
    </subcellularLocation>
    <subcellularLocation>
        <location evidence="12">Membrane</location>
        <topology evidence="12">Multi-pass membrane protein</topology>
    </subcellularLocation>
</comment>
<evidence type="ECO:0000313" key="17">
    <source>
        <dbReference type="EMBL" id="CAF3803477.1"/>
    </source>
</evidence>
<feature type="transmembrane region" description="Helical" evidence="12">
    <location>
        <begin position="1442"/>
        <end position="1460"/>
    </location>
</feature>
<dbReference type="Gene3D" id="1.10.287.570">
    <property type="entry name" value="Helical hairpin bin"/>
    <property type="match status" value="1"/>
</dbReference>
<evidence type="ECO:0000256" key="5">
    <source>
        <dbReference type="ARBA" id="ARBA00022692"/>
    </source>
</evidence>
<dbReference type="EMBL" id="CAJOBF010000353">
    <property type="protein sequence ID" value="CAF3803477.1"/>
    <property type="molecule type" value="Genomic_DNA"/>
</dbReference>
<dbReference type="InterPro" id="IPR003020">
    <property type="entry name" value="HCO3_transpt_euk"/>
</dbReference>
<dbReference type="InterPro" id="IPR016152">
    <property type="entry name" value="PTrfase/Anion_transptr"/>
</dbReference>
<keyword evidence="8 12" id="KW-0406">Ion transport</keyword>
<keyword evidence="3 12" id="KW-0813">Transport</keyword>
<feature type="repeat" description="HEAT" evidence="11">
    <location>
        <begin position="205"/>
        <end position="243"/>
    </location>
</feature>
<dbReference type="InterPro" id="IPR013769">
    <property type="entry name" value="Band3_cytoplasmic_dom"/>
</dbReference>
<dbReference type="NCBIfam" id="TIGR00834">
    <property type="entry name" value="ae"/>
    <property type="match status" value="1"/>
</dbReference>
<dbReference type="Pfam" id="PF00955">
    <property type="entry name" value="HCO3_cotransp"/>
    <property type="match status" value="1"/>
</dbReference>
<feature type="transmembrane region" description="Helical" evidence="12">
    <location>
        <begin position="1529"/>
        <end position="1548"/>
    </location>
</feature>
<gene>
    <name evidence="17" type="ORF">UXM345_LOCUS4952</name>
</gene>
<dbReference type="GO" id="GO:0051453">
    <property type="term" value="P:regulation of intracellular pH"/>
    <property type="evidence" value="ECO:0007669"/>
    <property type="project" value="TreeGrafter"/>
</dbReference>
<accession>A0A819BL22</accession>
<dbReference type="Proteomes" id="UP000663842">
    <property type="component" value="Unassembled WGS sequence"/>
</dbReference>
<proteinExistence type="inferred from homology"/>
<comment type="caution">
    <text evidence="12">Lacks conserved residue(s) required for the propagation of feature annotation.</text>
</comment>
<feature type="compositionally biased region" description="Polar residues" evidence="13">
    <location>
        <begin position="764"/>
        <end position="781"/>
    </location>
</feature>
<feature type="compositionally biased region" description="Polar residues" evidence="13">
    <location>
        <begin position="1850"/>
        <end position="1869"/>
    </location>
</feature>
<protein>
    <recommendedName>
        <fullName evidence="12">Anion exchange protein</fullName>
    </recommendedName>
</protein>
<dbReference type="GO" id="GO:0005452">
    <property type="term" value="F:solute:inorganic anion antiporter activity"/>
    <property type="evidence" value="ECO:0007669"/>
    <property type="project" value="InterPro"/>
</dbReference>
<feature type="transmembrane region" description="Helical" evidence="12">
    <location>
        <begin position="1231"/>
        <end position="1248"/>
    </location>
</feature>
<evidence type="ECO:0000256" key="6">
    <source>
        <dbReference type="ARBA" id="ARBA00022737"/>
    </source>
</evidence>
<dbReference type="InterPro" id="IPR016024">
    <property type="entry name" value="ARM-type_fold"/>
</dbReference>
<dbReference type="GO" id="GO:0008509">
    <property type="term" value="F:monoatomic anion transmembrane transporter activity"/>
    <property type="evidence" value="ECO:0007669"/>
    <property type="project" value="InterPro"/>
</dbReference>
<organism evidence="17 18">
    <name type="scientific">Rotaria magnacalcarata</name>
    <dbReference type="NCBI Taxonomy" id="392030"/>
    <lineage>
        <taxon>Eukaryota</taxon>
        <taxon>Metazoa</taxon>
        <taxon>Spiralia</taxon>
        <taxon>Gnathifera</taxon>
        <taxon>Rotifera</taxon>
        <taxon>Eurotatoria</taxon>
        <taxon>Bdelloidea</taxon>
        <taxon>Philodinida</taxon>
        <taxon>Philodinidae</taxon>
        <taxon>Rotaria</taxon>
    </lineage>
</organism>
<evidence type="ECO:0000256" key="12">
    <source>
        <dbReference type="RuleBase" id="RU362035"/>
    </source>
</evidence>
<feature type="domain" description="Phosphatase PP2A regulatory subunit A/Splicing factor 3B subunit 1-like HEAT repeat" evidence="16">
    <location>
        <begin position="201"/>
        <end position="262"/>
    </location>
</feature>
<evidence type="ECO:0000259" key="16">
    <source>
        <dbReference type="Pfam" id="PF22646"/>
    </source>
</evidence>
<dbReference type="InterPro" id="IPR054573">
    <property type="entry name" value="PP2A/SF3B1-like_HEAT"/>
</dbReference>
<dbReference type="Pfam" id="PF22646">
    <property type="entry name" value="PPP2R1A-like_HEAT"/>
    <property type="match status" value="1"/>
</dbReference>
<evidence type="ECO:0000256" key="2">
    <source>
        <dbReference type="ARBA" id="ARBA00010993"/>
    </source>
</evidence>
<feature type="compositionally biased region" description="Polar residues" evidence="13">
    <location>
        <begin position="713"/>
        <end position="731"/>
    </location>
</feature>
<keyword evidence="4" id="KW-1003">Cell membrane</keyword>
<dbReference type="InterPro" id="IPR011989">
    <property type="entry name" value="ARM-like"/>
</dbReference>
<comment type="caution">
    <text evidence="17">The sequence shown here is derived from an EMBL/GenBank/DDBJ whole genome shotgun (WGS) entry which is preliminary data.</text>
</comment>
<feature type="transmembrane region" description="Helical" evidence="12">
    <location>
        <begin position="1701"/>
        <end position="1718"/>
    </location>
</feature>
<dbReference type="PROSITE" id="PS50077">
    <property type="entry name" value="HEAT_REPEAT"/>
    <property type="match status" value="2"/>
</dbReference>
<feature type="region of interest" description="Disordered" evidence="13">
    <location>
        <begin position="711"/>
        <end position="781"/>
    </location>
</feature>
<evidence type="ECO:0000256" key="13">
    <source>
        <dbReference type="SAM" id="MobiDB-lite"/>
    </source>
</evidence>
<dbReference type="GO" id="GO:0008510">
    <property type="term" value="F:sodium:bicarbonate symporter activity"/>
    <property type="evidence" value="ECO:0007669"/>
    <property type="project" value="TreeGrafter"/>
</dbReference>
<evidence type="ECO:0000256" key="3">
    <source>
        <dbReference type="ARBA" id="ARBA00022448"/>
    </source>
</evidence>
<feature type="domain" description="Bicarbonate transporter-like transmembrane" evidence="14">
    <location>
        <begin position="1198"/>
        <end position="1758"/>
    </location>
</feature>
<evidence type="ECO:0000256" key="4">
    <source>
        <dbReference type="ARBA" id="ARBA00022475"/>
    </source>
</evidence>
<dbReference type="Gene3D" id="1.25.10.10">
    <property type="entry name" value="Leucine-rich Repeat Variant"/>
    <property type="match status" value="1"/>
</dbReference>
<feature type="domain" description="Band 3 cytoplasmic" evidence="15">
    <location>
        <begin position="846"/>
        <end position="1153"/>
    </location>
</feature>
<comment type="similarity">
    <text evidence="2 12">Belongs to the anion exchanger (TC 2.A.31) family.</text>
</comment>
<keyword evidence="7 12" id="KW-1133">Transmembrane helix</keyword>
<feature type="region of interest" description="Disordered" evidence="13">
    <location>
        <begin position="1847"/>
        <end position="1869"/>
    </location>
</feature>
<dbReference type="InterPro" id="IPR021133">
    <property type="entry name" value="HEAT_type_2"/>
</dbReference>
<dbReference type="InterPro" id="IPR003024">
    <property type="entry name" value="Na/HCO3_transpt"/>
</dbReference>
<dbReference type="SUPFAM" id="SSF55804">
    <property type="entry name" value="Phoshotransferase/anion transport protein"/>
    <property type="match status" value="1"/>
</dbReference>
<dbReference type="Gene3D" id="3.40.930.10">
    <property type="entry name" value="Mannitol-specific EII, Chain A"/>
    <property type="match status" value="1"/>
</dbReference>
<keyword evidence="6" id="KW-0677">Repeat</keyword>
<evidence type="ECO:0000256" key="9">
    <source>
        <dbReference type="ARBA" id="ARBA00023136"/>
    </source>
</evidence>
<comment type="similarity">
    <text evidence="10">Belongs to the phosphatase 2A regulatory subunit A family.</text>
</comment>
<feature type="transmembrane region" description="Helical" evidence="12">
    <location>
        <begin position="1312"/>
        <end position="1333"/>
    </location>
</feature>
<dbReference type="InterPro" id="IPR011531">
    <property type="entry name" value="HCO3_transpt-like_TM_dom"/>
</dbReference>